<feature type="compositionally biased region" description="Basic and acidic residues" evidence="1">
    <location>
        <begin position="310"/>
        <end position="328"/>
    </location>
</feature>
<reference evidence="2" key="1">
    <citation type="submission" date="2021-01" db="EMBL/GenBank/DDBJ databases">
        <authorList>
            <person name="Corre E."/>
            <person name="Pelletier E."/>
            <person name="Niang G."/>
            <person name="Scheremetjew M."/>
            <person name="Finn R."/>
            <person name="Kale V."/>
            <person name="Holt S."/>
            <person name="Cochrane G."/>
            <person name="Meng A."/>
            <person name="Brown T."/>
            <person name="Cohen L."/>
        </authorList>
    </citation>
    <scope>NUCLEOTIDE SEQUENCE</scope>
    <source>
        <strain evidence="2">CCMP281</strain>
    </source>
</reference>
<name>A0A7S3AKD9_9EUKA</name>
<feature type="region of interest" description="Disordered" evidence="1">
    <location>
        <begin position="309"/>
        <end position="346"/>
    </location>
</feature>
<evidence type="ECO:0000313" key="2">
    <source>
        <dbReference type="EMBL" id="CAE0106711.1"/>
    </source>
</evidence>
<sequence>MLVKHPTTGKTFEYIDAMGKKVPMTIDEPLITTISYDAERWAGFDAAYGRIYGYKQVNPECGVFPFGMCVCLCDNRVQQYYTGARKYTPSPCPSKPDKTASVALMITEKGLLYPNNGKPGLTWDNIDLDSVRVLKSTPGGCTCFPAAASSGRVVPLKRLPGPESLHWQMLWGIFFPCCVTTCKRQHVPGYFELVMRSKSRHLITDGDGMEFSVTDLTMTCRALKADPDQLLAKIREAAAAGKAWKSGDASTDYAPAAAPIEGALSNWGGDVTMLSDGARGGGGGGGSLLEGTYDEDEAAASFQAALMAWRKGDETPAPEPEKIDRTDFADSTDSADSAGIDRSEAV</sequence>
<evidence type="ECO:0000256" key="1">
    <source>
        <dbReference type="SAM" id="MobiDB-lite"/>
    </source>
</evidence>
<dbReference type="AlphaFoldDB" id="A0A7S3AKD9"/>
<feature type="compositionally biased region" description="Low complexity" evidence="1">
    <location>
        <begin position="329"/>
        <end position="338"/>
    </location>
</feature>
<protein>
    <submittedName>
        <fullName evidence="2">Uncharacterized protein</fullName>
    </submittedName>
</protein>
<accession>A0A7S3AKD9</accession>
<dbReference type="EMBL" id="HBHX01013219">
    <property type="protein sequence ID" value="CAE0106711.1"/>
    <property type="molecule type" value="Transcribed_RNA"/>
</dbReference>
<gene>
    <name evidence="2" type="ORF">HERI1096_LOCUS7370</name>
</gene>
<proteinExistence type="predicted"/>
<organism evidence="2">
    <name type="scientific">Haptolina ericina</name>
    <dbReference type="NCBI Taxonomy" id="156174"/>
    <lineage>
        <taxon>Eukaryota</taxon>
        <taxon>Haptista</taxon>
        <taxon>Haptophyta</taxon>
        <taxon>Prymnesiophyceae</taxon>
        <taxon>Prymnesiales</taxon>
        <taxon>Prymnesiaceae</taxon>
        <taxon>Haptolina</taxon>
    </lineage>
</organism>